<accession>A0A6G8B0U2</accession>
<keyword evidence="4" id="KW-1185">Reference proteome</keyword>
<feature type="domain" description="Cell wall elongation regulator TseB-like" evidence="2">
    <location>
        <begin position="50"/>
        <end position="91"/>
    </location>
</feature>
<dbReference type="InterPro" id="IPR041401">
    <property type="entry name" value="TseB-like_dom"/>
</dbReference>
<dbReference type="KEGG" id="wco:G7084_05620"/>
<name>A0A6G8B0U2_9LACO</name>
<proteinExistence type="predicted"/>
<dbReference type="AlphaFoldDB" id="A0A6G8B0U2"/>
<dbReference type="Pfam" id="PF17881">
    <property type="entry name" value="TseB"/>
    <property type="match status" value="1"/>
</dbReference>
<dbReference type="Gene3D" id="3.10.450.40">
    <property type="match status" value="2"/>
</dbReference>
<gene>
    <name evidence="3" type="ORF">G7084_05620</name>
</gene>
<dbReference type="Proteomes" id="UP000500741">
    <property type="component" value="Chromosome"/>
</dbReference>
<feature type="transmembrane region" description="Helical" evidence="1">
    <location>
        <begin position="15"/>
        <end position="34"/>
    </location>
</feature>
<evidence type="ECO:0000313" key="4">
    <source>
        <dbReference type="Proteomes" id="UP000500741"/>
    </source>
</evidence>
<protein>
    <submittedName>
        <fullName evidence="3">DUF5590 domain-containing protein</fullName>
    </submittedName>
</protein>
<organism evidence="3 4">
    <name type="scientific">Weissella coleopterorum</name>
    <dbReference type="NCBI Taxonomy" id="2714949"/>
    <lineage>
        <taxon>Bacteria</taxon>
        <taxon>Bacillati</taxon>
        <taxon>Bacillota</taxon>
        <taxon>Bacilli</taxon>
        <taxon>Lactobacillales</taxon>
        <taxon>Lactobacillaceae</taxon>
        <taxon>Weissella</taxon>
    </lineage>
</organism>
<dbReference type="EMBL" id="CP049888">
    <property type="protein sequence ID" value="QIL50839.1"/>
    <property type="molecule type" value="Genomic_DNA"/>
</dbReference>
<evidence type="ECO:0000313" key="3">
    <source>
        <dbReference type="EMBL" id="QIL50839.1"/>
    </source>
</evidence>
<dbReference type="RefSeq" id="WP_166010829.1">
    <property type="nucleotide sequence ID" value="NZ_CP049888.1"/>
</dbReference>
<sequence length="168" mass="19281">MQMRQLNRQKSKFHWGRWVVLGIIILVVIGYGILGTATKPINQANQEYSKLVLKEHKLSSVQNFYWSNRSGDYYTLIGKNAQGQKTGVIVNAKSKAMTVLPMNEGLSYQAVQDRINQKYQPKKITNIGMSVYKKVPVWEVKFIDQNENLNFITIQFTNGKVVRSINNL</sequence>
<dbReference type="InterPro" id="IPR046350">
    <property type="entry name" value="Cystatin_sf"/>
</dbReference>
<reference evidence="3 4" key="1">
    <citation type="submission" date="2020-03" db="EMBL/GenBank/DDBJ databases">
        <title>Weissella sp. nov., isolated from Cybister lewisianus.</title>
        <authorList>
            <person name="Hyun D.-W."/>
            <person name="Bae J.-W."/>
        </authorList>
    </citation>
    <scope>NUCLEOTIDE SEQUENCE [LARGE SCALE GENOMIC DNA]</scope>
    <source>
        <strain evidence="3 4">HDW19</strain>
    </source>
</reference>
<evidence type="ECO:0000259" key="2">
    <source>
        <dbReference type="Pfam" id="PF17881"/>
    </source>
</evidence>
<keyword evidence="1" id="KW-0812">Transmembrane</keyword>
<dbReference type="SUPFAM" id="SSF54403">
    <property type="entry name" value="Cystatin/monellin"/>
    <property type="match status" value="2"/>
</dbReference>
<keyword evidence="1" id="KW-1133">Transmembrane helix</keyword>
<evidence type="ECO:0000256" key="1">
    <source>
        <dbReference type="SAM" id="Phobius"/>
    </source>
</evidence>
<keyword evidence="1" id="KW-0472">Membrane</keyword>